<evidence type="ECO:0000313" key="10">
    <source>
        <dbReference type="EMBL" id="ATS19199.1"/>
    </source>
</evidence>
<dbReference type="InterPro" id="IPR035906">
    <property type="entry name" value="MetI-like_sf"/>
</dbReference>
<dbReference type="EMBL" id="CP018092">
    <property type="protein sequence ID" value="ATS19199.1"/>
    <property type="molecule type" value="Genomic_DNA"/>
</dbReference>
<keyword evidence="3" id="KW-1003">Cell membrane</keyword>
<evidence type="ECO:0000256" key="1">
    <source>
        <dbReference type="ARBA" id="ARBA00004651"/>
    </source>
</evidence>
<dbReference type="InterPro" id="IPR000515">
    <property type="entry name" value="MetI-like"/>
</dbReference>
<dbReference type="GO" id="GO:0006865">
    <property type="term" value="P:amino acid transport"/>
    <property type="evidence" value="ECO:0007669"/>
    <property type="project" value="UniProtKB-KW"/>
</dbReference>
<keyword evidence="4 8" id="KW-0812">Transmembrane</keyword>
<dbReference type="PANTHER" id="PTHR30614:SF0">
    <property type="entry name" value="L-CYSTINE TRANSPORT SYSTEM PERMEASE PROTEIN TCYL"/>
    <property type="match status" value="1"/>
</dbReference>
<keyword evidence="6 8" id="KW-1133">Transmembrane helix</keyword>
<keyword evidence="7 8" id="KW-0472">Membrane</keyword>
<evidence type="ECO:0000256" key="2">
    <source>
        <dbReference type="ARBA" id="ARBA00022448"/>
    </source>
</evidence>
<proteinExistence type="inferred from homology"/>
<evidence type="ECO:0000259" key="9">
    <source>
        <dbReference type="PROSITE" id="PS50928"/>
    </source>
</evidence>
<dbReference type="Pfam" id="PF00528">
    <property type="entry name" value="BPD_transp_1"/>
    <property type="match status" value="1"/>
</dbReference>
<feature type="transmembrane region" description="Helical" evidence="8">
    <location>
        <begin position="20"/>
        <end position="45"/>
    </location>
</feature>
<evidence type="ECO:0000256" key="5">
    <source>
        <dbReference type="ARBA" id="ARBA00022970"/>
    </source>
</evidence>
<dbReference type="CDD" id="cd06261">
    <property type="entry name" value="TM_PBP2"/>
    <property type="match status" value="1"/>
</dbReference>
<feature type="transmembrane region" description="Helical" evidence="8">
    <location>
        <begin position="111"/>
        <end position="130"/>
    </location>
</feature>
<accession>A0A2D2Q435</accession>
<keyword evidence="11" id="KW-1185">Reference proteome</keyword>
<organism evidence="10 11">
    <name type="scientific">Parathermosynechococcus lividus PCC 6715</name>
    <dbReference type="NCBI Taxonomy" id="1917166"/>
    <lineage>
        <taxon>Bacteria</taxon>
        <taxon>Bacillati</taxon>
        <taxon>Cyanobacteriota</taxon>
        <taxon>Cyanophyceae</taxon>
        <taxon>Acaryochloridales</taxon>
        <taxon>Thermosynechococcaceae</taxon>
        <taxon>Parathermosynechococcus</taxon>
    </lineage>
</organism>
<evidence type="ECO:0000256" key="7">
    <source>
        <dbReference type="ARBA" id="ARBA00023136"/>
    </source>
</evidence>
<evidence type="ECO:0000256" key="4">
    <source>
        <dbReference type="ARBA" id="ARBA00022692"/>
    </source>
</evidence>
<name>A0A2D2Q435_PARLV</name>
<dbReference type="Gene3D" id="1.10.3720.10">
    <property type="entry name" value="MetI-like"/>
    <property type="match status" value="1"/>
</dbReference>
<gene>
    <name evidence="10" type="ORF">BRW62_11130</name>
</gene>
<dbReference type="AlphaFoldDB" id="A0A2D2Q435"/>
<feature type="transmembrane region" description="Helical" evidence="8">
    <location>
        <begin position="57"/>
        <end position="86"/>
    </location>
</feature>
<dbReference type="KEGG" id="slw:BRW62_11130"/>
<keyword evidence="2 8" id="KW-0813">Transport</keyword>
<protein>
    <submittedName>
        <fullName evidence="10">Polar amino acid ABC transporter permease</fullName>
    </submittedName>
</protein>
<dbReference type="PANTHER" id="PTHR30614">
    <property type="entry name" value="MEMBRANE COMPONENT OF AMINO ACID ABC TRANSPORTER"/>
    <property type="match status" value="1"/>
</dbReference>
<dbReference type="OrthoDB" id="9805999at2"/>
<evidence type="ECO:0000256" key="8">
    <source>
        <dbReference type="RuleBase" id="RU363032"/>
    </source>
</evidence>
<evidence type="ECO:0000256" key="6">
    <source>
        <dbReference type="ARBA" id="ARBA00022989"/>
    </source>
</evidence>
<reference evidence="11" key="2">
    <citation type="journal article" date="2022" name="Front. Microbiol.">
        <title>Comparative Genomic Analysis Revealed Distinct Molecular Components and Organization of CO2-Concentrating Mechanism in Thermophilic Cyanobacteria.</title>
        <authorList>
            <person name="Tang J."/>
            <person name="Zhou H."/>
            <person name="Yao D."/>
            <person name="Riaz S."/>
            <person name="You D."/>
            <person name="Klepacz-Smolka A."/>
            <person name="Daroch M."/>
        </authorList>
    </citation>
    <scope>NUCLEOTIDE SEQUENCE [LARGE SCALE GENOMIC DNA]</scope>
    <source>
        <strain evidence="11">PCC 6715</strain>
    </source>
</reference>
<comment type="subcellular location">
    <subcellularLocation>
        <location evidence="1 8">Cell membrane</location>
        <topology evidence="1 8">Multi-pass membrane protein</topology>
    </subcellularLocation>
</comment>
<dbReference type="PROSITE" id="PS50928">
    <property type="entry name" value="ABC_TM1"/>
    <property type="match status" value="1"/>
</dbReference>
<evidence type="ECO:0000256" key="3">
    <source>
        <dbReference type="ARBA" id="ARBA00022475"/>
    </source>
</evidence>
<comment type="similarity">
    <text evidence="8">Belongs to the binding-protein-dependent transport system permease family.</text>
</comment>
<dbReference type="GO" id="GO:0043190">
    <property type="term" value="C:ATP-binding cassette (ABC) transporter complex"/>
    <property type="evidence" value="ECO:0007669"/>
    <property type="project" value="InterPro"/>
</dbReference>
<dbReference type="InterPro" id="IPR010065">
    <property type="entry name" value="AA_ABC_transptr_permease_3TM"/>
</dbReference>
<dbReference type="GO" id="GO:0022857">
    <property type="term" value="F:transmembrane transporter activity"/>
    <property type="evidence" value="ECO:0007669"/>
    <property type="project" value="InterPro"/>
</dbReference>
<feature type="domain" description="ABC transmembrane type-1" evidence="9">
    <location>
        <begin position="62"/>
        <end position="278"/>
    </location>
</feature>
<reference evidence="10 11" key="1">
    <citation type="submission" date="2016-11" db="EMBL/GenBank/DDBJ databases">
        <title>Complete genome sequence of thermophilic cyanobacteria strain Synechococcus sp. PCC6715.</title>
        <authorList>
            <person name="Tang J."/>
            <person name="Daroch M."/>
            <person name="Liang Y."/>
            <person name="Jiang D."/>
            <person name="Shah M."/>
        </authorList>
    </citation>
    <scope>NUCLEOTIDE SEQUENCE [LARGE SCALE GENOMIC DNA]</scope>
    <source>
        <strain evidence="10 11">PCC 6715</strain>
    </source>
</reference>
<dbReference type="Proteomes" id="UP000231057">
    <property type="component" value="Chromosome"/>
</dbReference>
<dbReference type="SUPFAM" id="SSF161098">
    <property type="entry name" value="MetI-like"/>
    <property type="match status" value="1"/>
</dbReference>
<feature type="transmembrane region" description="Helical" evidence="8">
    <location>
        <begin position="151"/>
        <end position="170"/>
    </location>
</feature>
<sequence>MRVVLILRLQRLIAPPFTPAWAVVLNSAFLIAVAVGGVAFARYLFYYRSTIVLYAPFLFQATVTTFLIALVSLVLAVILGAIATWARLHSAKLLRLASTLYIEFVRGTPTLVQLLVWGFGIGGLLGHLGVDPRQIAFDIMTVLHSNRLVSPLFNFIFYGILGLGFNYGAYLSEVFRSGIEGIPQGQTEASLSLGLSPRQTMGRIILPQAILIMLPPFTNNFITLIQDCALLTVIGVPELQNMTSTFANPITDPQRKLFIYILGALFYFALCYPLSRLLRYCERRFSHSGIS</sequence>
<dbReference type="InterPro" id="IPR043429">
    <property type="entry name" value="ArtM/GltK/GlnP/TcyL/YhdX-like"/>
</dbReference>
<keyword evidence="5" id="KW-0029">Amino-acid transport</keyword>
<dbReference type="NCBIfam" id="TIGR01726">
    <property type="entry name" value="HEQRo_perm_3TM"/>
    <property type="match status" value="1"/>
</dbReference>
<evidence type="ECO:0000313" key="11">
    <source>
        <dbReference type="Proteomes" id="UP000231057"/>
    </source>
</evidence>
<feature type="transmembrane region" description="Helical" evidence="8">
    <location>
        <begin position="257"/>
        <end position="275"/>
    </location>
</feature>